<protein>
    <submittedName>
        <fullName evidence="3">Uncharacterized protein</fullName>
    </submittedName>
</protein>
<evidence type="ECO:0000256" key="2">
    <source>
        <dbReference type="SAM" id="SignalP"/>
    </source>
</evidence>
<dbReference type="EMBL" id="JADNRY010000158">
    <property type="protein sequence ID" value="KAF9062941.1"/>
    <property type="molecule type" value="Genomic_DNA"/>
</dbReference>
<dbReference type="AlphaFoldDB" id="A0A9P5U1J0"/>
<dbReference type="Proteomes" id="UP000772434">
    <property type="component" value="Unassembled WGS sequence"/>
</dbReference>
<evidence type="ECO:0000256" key="1">
    <source>
        <dbReference type="SAM" id="MobiDB-lite"/>
    </source>
</evidence>
<feature type="region of interest" description="Disordered" evidence="1">
    <location>
        <begin position="169"/>
        <end position="255"/>
    </location>
</feature>
<proteinExistence type="predicted"/>
<name>A0A9P5U1J0_9AGAR</name>
<evidence type="ECO:0000313" key="4">
    <source>
        <dbReference type="Proteomes" id="UP000772434"/>
    </source>
</evidence>
<feature type="chain" id="PRO_5040422375" evidence="2">
    <location>
        <begin position="27"/>
        <end position="310"/>
    </location>
</feature>
<sequence length="310" mass="33844">MRGAGALTHHPNGIAYCLILLNVCSSAWVESVECGGTHPIHQIRPSRAAALKQLAAASVSDLIVNRVPTFNDPAQTPKTKSKAKLTFVDRSGNIIPFPKPRDPNDAKEVKKLEMYQRSGRVSVTSVVKKTTRLKDLKRKENPNANLAGVGWYCRIYKRGENGLVPVEDFEGDLQEPKDRPETLRSNSARPRKPKVDAGDQITTEHSVALNTNPSDEQSAAAVTTEPANKETTNKVPANKETVNKEPPKGGSMPLAGPREQPLGVDDLISYFFKKPNLFEVSRICLDPAAESAPEVLTKTHVASAEWIIQG</sequence>
<reference evidence="3" key="1">
    <citation type="submission" date="2020-11" db="EMBL/GenBank/DDBJ databases">
        <authorList>
            <consortium name="DOE Joint Genome Institute"/>
            <person name="Ahrendt S."/>
            <person name="Riley R."/>
            <person name="Andreopoulos W."/>
            <person name="Labutti K."/>
            <person name="Pangilinan J."/>
            <person name="Ruiz-Duenas F.J."/>
            <person name="Barrasa J.M."/>
            <person name="Sanchez-Garcia M."/>
            <person name="Camarero S."/>
            <person name="Miyauchi S."/>
            <person name="Serrano A."/>
            <person name="Linde D."/>
            <person name="Babiker R."/>
            <person name="Drula E."/>
            <person name="Ayuso-Fernandez I."/>
            <person name="Pacheco R."/>
            <person name="Padilla G."/>
            <person name="Ferreira P."/>
            <person name="Barriuso J."/>
            <person name="Kellner H."/>
            <person name="Castanera R."/>
            <person name="Alfaro M."/>
            <person name="Ramirez L."/>
            <person name="Pisabarro A.G."/>
            <person name="Kuo A."/>
            <person name="Tritt A."/>
            <person name="Lipzen A."/>
            <person name="He G."/>
            <person name="Yan M."/>
            <person name="Ng V."/>
            <person name="Cullen D."/>
            <person name="Martin F."/>
            <person name="Rosso M.-N."/>
            <person name="Henrissat B."/>
            <person name="Hibbett D."/>
            <person name="Martinez A.T."/>
            <person name="Grigoriev I.V."/>
        </authorList>
    </citation>
    <scope>NUCLEOTIDE SEQUENCE</scope>
    <source>
        <strain evidence="3">AH 40177</strain>
    </source>
</reference>
<keyword evidence="4" id="KW-1185">Reference proteome</keyword>
<evidence type="ECO:0000313" key="3">
    <source>
        <dbReference type="EMBL" id="KAF9062941.1"/>
    </source>
</evidence>
<accession>A0A9P5U1J0</accession>
<keyword evidence="2" id="KW-0732">Signal</keyword>
<feature type="compositionally biased region" description="Polar residues" evidence="1">
    <location>
        <begin position="200"/>
        <end position="226"/>
    </location>
</feature>
<organism evidence="3 4">
    <name type="scientific">Rhodocollybia butyracea</name>
    <dbReference type="NCBI Taxonomy" id="206335"/>
    <lineage>
        <taxon>Eukaryota</taxon>
        <taxon>Fungi</taxon>
        <taxon>Dikarya</taxon>
        <taxon>Basidiomycota</taxon>
        <taxon>Agaricomycotina</taxon>
        <taxon>Agaricomycetes</taxon>
        <taxon>Agaricomycetidae</taxon>
        <taxon>Agaricales</taxon>
        <taxon>Marasmiineae</taxon>
        <taxon>Omphalotaceae</taxon>
        <taxon>Rhodocollybia</taxon>
    </lineage>
</organism>
<gene>
    <name evidence="3" type="ORF">BDP27DRAFT_1368445</name>
</gene>
<feature type="signal peptide" evidence="2">
    <location>
        <begin position="1"/>
        <end position="26"/>
    </location>
</feature>
<comment type="caution">
    <text evidence="3">The sequence shown here is derived from an EMBL/GenBank/DDBJ whole genome shotgun (WGS) entry which is preliminary data.</text>
</comment>